<dbReference type="InterPro" id="IPR042087">
    <property type="entry name" value="DNA_pol_B_thumb"/>
</dbReference>
<dbReference type="InterPro" id="IPR006133">
    <property type="entry name" value="DNA-dir_DNA_pol_B_exonuc"/>
</dbReference>
<dbReference type="InterPro" id="IPR050240">
    <property type="entry name" value="DNA_pol_type-B"/>
</dbReference>
<dbReference type="SMART" id="SM00486">
    <property type="entry name" value="POLBc"/>
    <property type="match status" value="1"/>
</dbReference>
<comment type="similarity">
    <text evidence="1 7">Belongs to the DNA polymerase type-B family.</text>
</comment>
<dbReference type="SUPFAM" id="SSF53098">
    <property type="entry name" value="Ribonuclease H-like"/>
    <property type="match status" value="1"/>
</dbReference>
<evidence type="ECO:0000256" key="5">
    <source>
        <dbReference type="ARBA" id="ARBA00023125"/>
    </source>
</evidence>
<dbReference type="Gene3D" id="3.90.1600.10">
    <property type="entry name" value="Palm domain of DNA polymerase"/>
    <property type="match status" value="1"/>
</dbReference>
<feature type="domain" description="DNA-directed DNA polymerase family B exonuclease" evidence="9">
    <location>
        <begin position="113"/>
        <end position="299"/>
    </location>
</feature>
<evidence type="ECO:0000259" key="8">
    <source>
        <dbReference type="Pfam" id="PF00136"/>
    </source>
</evidence>
<dbReference type="GO" id="GO:0006261">
    <property type="term" value="P:DNA-templated DNA replication"/>
    <property type="evidence" value="ECO:0007669"/>
    <property type="project" value="TreeGrafter"/>
</dbReference>
<name>A0A0F2LNW6_9CREN</name>
<sequence>MIKDFYVLDFSYDVEEGKPVIYIWSVDREGNRVVVLERNFRPYFYAVIDGDVETIAEEVRRLSKPESPITRVEPVEKKYYGEPVKALRIETVIPAYVRTYRDSVAKVKGVREVLEADIRFYMRYSIDSGIRPFYWFQAEVEEVKDNKFRVKHVYNLVKLLKVFEDEPPRLRVMAFDIEVYNKYGFPDPRRDPVILIGVWTEEGGRQFINEDGDDLKIIRDFIKFVKEYDPDVILGYNTTGFDWPYLLERVKARNVKLDIGRKVNSEPSQGTYGHFSVVGRLNVDLMGFAYSVEEVKVKSLDNVADYLGVMPKSKRVNLEWYQIPEYWNDKEKRKLVIQYNMDDAKSTYLLGEVFLPFGEQLTMLTGLPLDQLAMASVGYRVEWLLMREAFKFNELIPNRVEREYEGYKGGLVISPKQGVHENVYVLDFSSMYPSIMIKYNIGPDTLVKGECEDCWVSPEVGHKFRKSPEGFYKRILQRLIQERREVKKAMDEAKDEFTKRKLDERQRAIKVMTNAFYGYMGWLGARWYSKEGAEAVTAWGREIISASAKLAEQEGFEVIYGDTDSIFVKGNEEKVDKLVKEISSKFELEIKVDKKYKKVFFTENKKRYAGLTFDGKIDIVGFEAVRGDWCELAKDIQREVIEKILLYSVDDAIRLVREAVMRLRRKEFKIEELIIWKSLDKGLDEYEVDAPHVVAAKKAIKAGYAIFKGGKIGYVIVKGAGKVSDRAEPYFTVKDPSRIDVDYYIDKQIVPAAMRILESFGVKESTLKSSGFDIMSFFNKK</sequence>
<keyword evidence="3 7" id="KW-0548">Nucleotidyltransferase</keyword>
<dbReference type="Gene3D" id="1.10.132.60">
    <property type="entry name" value="DNA polymerase family B, C-terminal domain"/>
    <property type="match status" value="1"/>
</dbReference>
<keyword evidence="2 7" id="KW-0808">Transferase</keyword>
<dbReference type="GO" id="GO:0003677">
    <property type="term" value="F:DNA binding"/>
    <property type="evidence" value="ECO:0007669"/>
    <property type="project" value="UniProtKB-KW"/>
</dbReference>
<dbReference type="EMBL" id="JZWS02000001">
    <property type="protein sequence ID" value="MCL7343009.1"/>
    <property type="molecule type" value="Genomic_DNA"/>
</dbReference>
<keyword evidence="4 7" id="KW-0239">DNA-directed DNA polymerase</keyword>
<dbReference type="PANTHER" id="PTHR10322:SF23">
    <property type="entry name" value="DNA POLYMERASE DELTA CATALYTIC SUBUNIT"/>
    <property type="match status" value="1"/>
</dbReference>
<evidence type="ECO:0000256" key="4">
    <source>
        <dbReference type="ARBA" id="ARBA00022932"/>
    </source>
</evidence>
<evidence type="ECO:0000256" key="2">
    <source>
        <dbReference type="ARBA" id="ARBA00022679"/>
    </source>
</evidence>
<keyword evidence="5 7" id="KW-0238">DNA-binding</keyword>
<dbReference type="InterPro" id="IPR017964">
    <property type="entry name" value="DNA-dir_DNA_pol_B_CS"/>
</dbReference>
<dbReference type="InterPro" id="IPR012337">
    <property type="entry name" value="RNaseH-like_sf"/>
</dbReference>
<dbReference type="Pfam" id="PF00136">
    <property type="entry name" value="DNA_pol_B"/>
    <property type="match status" value="1"/>
</dbReference>
<evidence type="ECO:0000256" key="7">
    <source>
        <dbReference type="RuleBase" id="RU000442"/>
    </source>
</evidence>
<dbReference type="PATRIC" id="fig|1326980.8.peg.355"/>
<dbReference type="PANTHER" id="PTHR10322">
    <property type="entry name" value="DNA POLYMERASE CATALYTIC SUBUNIT"/>
    <property type="match status" value="1"/>
</dbReference>
<accession>A0A0F2LNW6</accession>
<evidence type="ECO:0000313" key="10">
    <source>
        <dbReference type="EMBL" id="KJR79283.1"/>
    </source>
</evidence>
<dbReference type="PRINTS" id="PR00106">
    <property type="entry name" value="DNAPOLB"/>
</dbReference>
<feature type="domain" description="DNA-directed DNA polymerase family B multifunctional" evidence="8">
    <location>
        <begin position="378"/>
        <end position="759"/>
    </location>
</feature>
<dbReference type="SUPFAM" id="SSF56672">
    <property type="entry name" value="DNA/RNA polymerases"/>
    <property type="match status" value="1"/>
</dbReference>
<evidence type="ECO:0000259" key="9">
    <source>
        <dbReference type="Pfam" id="PF03104"/>
    </source>
</evidence>
<dbReference type="Gene3D" id="3.30.420.10">
    <property type="entry name" value="Ribonuclease H-like superfamily/Ribonuclease H"/>
    <property type="match status" value="1"/>
</dbReference>
<evidence type="ECO:0000256" key="3">
    <source>
        <dbReference type="ARBA" id="ARBA00022695"/>
    </source>
</evidence>
<dbReference type="InterPro" id="IPR006172">
    <property type="entry name" value="DNA-dir_DNA_pol_B"/>
</dbReference>
<evidence type="ECO:0000256" key="1">
    <source>
        <dbReference type="ARBA" id="ARBA00005755"/>
    </source>
</evidence>
<dbReference type="InterPro" id="IPR036397">
    <property type="entry name" value="RNaseH_sf"/>
</dbReference>
<dbReference type="AlphaFoldDB" id="A0A0F2LNW6"/>
<dbReference type="InterPro" id="IPR043502">
    <property type="entry name" value="DNA/RNA_pol_sf"/>
</dbReference>
<dbReference type="EC" id="2.7.7.7" evidence="7"/>
<dbReference type="InterPro" id="IPR023211">
    <property type="entry name" value="DNA_pol_palm_dom_sf"/>
</dbReference>
<dbReference type="InterPro" id="IPR006134">
    <property type="entry name" value="DNA-dir_DNA_pol_B_multi_dom"/>
</dbReference>
<dbReference type="PROSITE" id="PS00116">
    <property type="entry name" value="DNA_POLYMERASE_B"/>
    <property type="match status" value="1"/>
</dbReference>
<dbReference type="Gene3D" id="3.30.342.10">
    <property type="entry name" value="DNA Polymerase, chain B, domain 1"/>
    <property type="match status" value="1"/>
</dbReference>
<reference evidence="11" key="2">
    <citation type="submission" date="2022-05" db="EMBL/GenBank/DDBJ databases">
        <title>Metagenome Sequencing of an Archaeal-Dominated Microbial Community from a Hot Spring at the Los Azufres Geothermal Field, Mexico.</title>
        <authorList>
            <person name="Marin-Paredes R."/>
            <person name="Martinez-Romero E."/>
            <person name="Servin-Garciduenas L.E."/>
        </authorList>
    </citation>
    <scope>NUCLEOTIDE SEQUENCE</scope>
    <source>
        <strain evidence="11">AZ1-454</strain>
    </source>
</reference>
<comment type="catalytic activity">
    <reaction evidence="6 7">
        <text>DNA(n) + a 2'-deoxyribonucleoside 5'-triphosphate = DNA(n+1) + diphosphate</text>
        <dbReference type="Rhea" id="RHEA:22508"/>
        <dbReference type="Rhea" id="RHEA-COMP:17339"/>
        <dbReference type="Rhea" id="RHEA-COMP:17340"/>
        <dbReference type="ChEBI" id="CHEBI:33019"/>
        <dbReference type="ChEBI" id="CHEBI:61560"/>
        <dbReference type="ChEBI" id="CHEBI:173112"/>
        <dbReference type="EC" id="2.7.7.7"/>
    </reaction>
</comment>
<gene>
    <name evidence="11" type="ORF">TQ35_000265</name>
    <name evidence="10" type="ORF">TQ35_02780</name>
</gene>
<evidence type="ECO:0000313" key="11">
    <source>
        <dbReference type="EMBL" id="MCL7343009.1"/>
    </source>
</evidence>
<keyword evidence="7" id="KW-0235">DNA replication</keyword>
<dbReference type="EMBL" id="JZWS01000013">
    <property type="protein sequence ID" value="KJR79283.1"/>
    <property type="molecule type" value="Genomic_DNA"/>
</dbReference>
<dbReference type="CDD" id="cd05536">
    <property type="entry name" value="POLBc_B3"/>
    <property type="match status" value="1"/>
</dbReference>
<organism evidence="10">
    <name type="scientific">Candidatus Aramenus sulfurataquae</name>
    <dbReference type="NCBI Taxonomy" id="1326980"/>
    <lineage>
        <taxon>Archaea</taxon>
        <taxon>Thermoproteota</taxon>
        <taxon>Thermoprotei</taxon>
        <taxon>Sulfolobales</taxon>
        <taxon>Sulfolobaceae</taxon>
        <taxon>Candidatus Aramenus</taxon>
    </lineage>
</organism>
<dbReference type="GO" id="GO:0003887">
    <property type="term" value="F:DNA-directed DNA polymerase activity"/>
    <property type="evidence" value="ECO:0007669"/>
    <property type="project" value="UniProtKB-KW"/>
</dbReference>
<comment type="caution">
    <text evidence="10">The sequence shown here is derived from an EMBL/GenBank/DDBJ whole genome shotgun (WGS) entry which is preliminary data.</text>
</comment>
<evidence type="ECO:0000256" key="6">
    <source>
        <dbReference type="ARBA" id="ARBA00049244"/>
    </source>
</evidence>
<dbReference type="CDD" id="cd05781">
    <property type="entry name" value="DNA_polB_B3_exo"/>
    <property type="match status" value="1"/>
</dbReference>
<protein>
    <recommendedName>
        <fullName evidence="7">DNA polymerase</fullName>
        <ecNumber evidence="7">2.7.7.7</ecNumber>
    </recommendedName>
</protein>
<dbReference type="GO" id="GO:0000166">
    <property type="term" value="F:nucleotide binding"/>
    <property type="evidence" value="ECO:0007669"/>
    <property type="project" value="InterPro"/>
</dbReference>
<dbReference type="Pfam" id="PF03104">
    <property type="entry name" value="DNA_pol_B_exo1"/>
    <property type="match status" value="1"/>
</dbReference>
<dbReference type="Gene3D" id="1.10.287.690">
    <property type="entry name" value="Helix hairpin bin"/>
    <property type="match status" value="1"/>
</dbReference>
<proteinExistence type="inferred from homology"/>
<reference evidence="10" key="1">
    <citation type="submission" date="2015-03" db="EMBL/GenBank/DDBJ databases">
        <title>Metagenome Sequencing of an Archaeal-Dominated Microbial Community from a Hot Spring at the Los Azufres Geothermal Field, Mexico.</title>
        <authorList>
            <person name="Servin-Garciduenas L.E."/>
            <person name="Martinez-Romero E."/>
        </authorList>
    </citation>
    <scope>NUCLEOTIDE SEQUENCE [LARGE SCALE GENOMIC DNA]</scope>
    <source>
        <strain evidence="10">AZ1-454</strain>
    </source>
</reference>
<dbReference type="NCBIfam" id="TIGR00592">
    <property type="entry name" value="pol2"/>
    <property type="match status" value="1"/>
</dbReference>